<dbReference type="RefSeq" id="WP_151781674.1">
    <property type="nucleotide sequence ID" value="NZ_BKNL01000108.1"/>
</dbReference>
<evidence type="ECO:0000313" key="2">
    <source>
        <dbReference type="Proteomes" id="UP000644140"/>
    </source>
</evidence>
<dbReference type="EMBL" id="CP092085">
    <property type="protein sequence ID" value="UUN99883.1"/>
    <property type="molecule type" value="Genomic_DNA"/>
</dbReference>
<sequence>MADQSNQKIDFEKITTKQPTDLNEKCLNNDYKGNDCQQLNQYQKEQREKGQKLLNNYLSIHIKSQI</sequence>
<evidence type="ECO:0000313" key="1">
    <source>
        <dbReference type="EMBL" id="UUN99883.1"/>
    </source>
</evidence>
<dbReference type="Proteomes" id="UP000644140">
    <property type="component" value="Chromosome"/>
</dbReference>
<name>A0A8I1AN96_ACIBZ</name>
<proteinExistence type="predicted"/>
<protein>
    <submittedName>
        <fullName evidence="1">Uncharacterized protein</fullName>
    </submittedName>
</protein>
<dbReference type="AlphaFoldDB" id="A0A8I1AN96"/>
<reference evidence="1" key="1">
    <citation type="submission" date="2022-02" db="EMBL/GenBank/DDBJ databases">
        <title>Characterization of Tn125 harboring carbapenem-resistant Acinetobacter bereziniae clinical isolates.</title>
        <authorList>
            <person name="Wong N.-K."/>
            <person name="Pan Q."/>
        </authorList>
    </citation>
    <scope>NUCLEOTIDE SEQUENCE</scope>
    <source>
        <strain evidence="1">GD03393</strain>
    </source>
</reference>
<gene>
    <name evidence="1" type="ORF">I9054_010710</name>
</gene>
<organism evidence="1 2">
    <name type="scientific">Acinetobacter bereziniae</name>
    <name type="common">Acinetobacter genomosp. 10</name>
    <dbReference type="NCBI Taxonomy" id="106648"/>
    <lineage>
        <taxon>Bacteria</taxon>
        <taxon>Pseudomonadati</taxon>
        <taxon>Pseudomonadota</taxon>
        <taxon>Gammaproteobacteria</taxon>
        <taxon>Moraxellales</taxon>
        <taxon>Moraxellaceae</taxon>
        <taxon>Acinetobacter</taxon>
    </lineage>
</organism>
<accession>A0A8I1AN96</accession>